<evidence type="ECO:0000313" key="2">
    <source>
        <dbReference type="EMBL" id="CEI70531.1"/>
    </source>
</evidence>
<name>A0A2L2TV41_9HYPO</name>
<feature type="compositionally biased region" description="Acidic residues" evidence="1">
    <location>
        <begin position="95"/>
        <end position="104"/>
    </location>
</feature>
<dbReference type="EMBL" id="LN649231">
    <property type="protein sequence ID" value="CEI70531.1"/>
    <property type="molecule type" value="Genomic_DNA"/>
</dbReference>
<feature type="compositionally biased region" description="Low complexity" evidence="1">
    <location>
        <begin position="125"/>
        <end position="134"/>
    </location>
</feature>
<keyword evidence="3" id="KW-1185">Reference proteome</keyword>
<protein>
    <submittedName>
        <fullName evidence="2">Uncharacterized protein</fullName>
    </submittedName>
</protein>
<accession>A0A2L2TV41</accession>
<dbReference type="AlphaFoldDB" id="A0A2L2TV41"/>
<feature type="compositionally biased region" description="Polar residues" evidence="1">
    <location>
        <begin position="59"/>
        <end position="76"/>
    </location>
</feature>
<evidence type="ECO:0000256" key="1">
    <source>
        <dbReference type="SAM" id="MobiDB-lite"/>
    </source>
</evidence>
<reference evidence="3" key="1">
    <citation type="submission" date="2014-10" db="EMBL/GenBank/DDBJ databases">
        <authorList>
            <person name="King R."/>
        </authorList>
    </citation>
    <scope>NUCLEOTIDE SEQUENCE [LARGE SCALE GENOMIC DNA]</scope>
    <source>
        <strain evidence="3">A3/5</strain>
    </source>
</reference>
<organism evidence="2 3">
    <name type="scientific">Fusarium venenatum</name>
    <dbReference type="NCBI Taxonomy" id="56646"/>
    <lineage>
        <taxon>Eukaryota</taxon>
        <taxon>Fungi</taxon>
        <taxon>Dikarya</taxon>
        <taxon>Ascomycota</taxon>
        <taxon>Pezizomycotina</taxon>
        <taxon>Sordariomycetes</taxon>
        <taxon>Hypocreomycetidae</taxon>
        <taxon>Hypocreales</taxon>
        <taxon>Nectriaceae</taxon>
        <taxon>Fusarium</taxon>
    </lineage>
</organism>
<sequence>MPTSRSQMVKRPLNESPTEEGLRTSKRSKPVFFDYRLYVSLIEQFEEGSAISIPVQALTQQEAENSSSQTPRSATQRGVERGLSEFSSRSPSPEQLEEDVESDWSESSFSSRTASPEQPEKEVESSLSEISPHSSSDDQPGDSPTSILPPAEITHRGVEPSLSEPSSPTSPPEQPEVSVCLNPPLSEPLPVSRSYSAKYNSGLAEPVGKEDQGHTESLLLNLPTEVIDMIIKQSQGPLEYLNFASTCKTLLEITSRCLPGLSLDKSTEAYNNIILNLRHRFGTDFLSCCYAVMRYRKLWRNMVLRKNTDSLDTESWRNSDLIPLRKVQNFNKEQFLEPPVLVPEACWGGKLLRQDYYLMSTVLHQAEIVVKELSKTAFQNTAAFENLGYRHHDYDESSPVVVVLTQDERSRFLNAVLQYEYYCCLFFYKGNVVFENETKRHEGFFDNRNYSGLSEILGFYSVVMCVYTFYYDLIQTMRYTAFNNTTVEKVMYFRLADWTKVLRFVHFLLCQGIHLFAKVYVMDSHRRMEFLLGEFFEHKDNKIYPVIDVWGRDSNGDTHGETIWTPWAYSDKVLGPTERLFLRSAFALWDSERLDKMKSTVAIRPRC</sequence>
<feature type="region of interest" description="Disordered" evidence="1">
    <location>
        <begin position="1"/>
        <end position="26"/>
    </location>
</feature>
<proteinExistence type="predicted"/>
<evidence type="ECO:0000313" key="3">
    <source>
        <dbReference type="Proteomes" id="UP000245910"/>
    </source>
</evidence>
<feature type="region of interest" description="Disordered" evidence="1">
    <location>
        <begin position="59"/>
        <end position="185"/>
    </location>
</feature>
<dbReference type="Proteomes" id="UP000245910">
    <property type="component" value="Chromosome III"/>
</dbReference>